<dbReference type="Proteomes" id="UP000182259">
    <property type="component" value="Chromosome IV"/>
</dbReference>
<comment type="similarity">
    <text evidence="1 7">Belongs to the folylpolyglutamate synthase family.</text>
</comment>
<dbReference type="PANTHER" id="PTHR11136">
    <property type="entry name" value="FOLYLPOLYGLUTAMATE SYNTHASE-RELATED"/>
    <property type="match status" value="1"/>
</dbReference>
<dbReference type="GO" id="GO:0008841">
    <property type="term" value="F:dihydrofolate synthase activity"/>
    <property type="evidence" value="ECO:0007669"/>
    <property type="project" value="UniProtKB-EC"/>
</dbReference>
<dbReference type="GO" id="GO:0006730">
    <property type="term" value="P:one-carbon metabolic process"/>
    <property type="evidence" value="ECO:0007669"/>
    <property type="project" value="UniProtKB-KW"/>
</dbReference>
<keyword evidence="5 7" id="KW-0067">ATP-binding</keyword>
<dbReference type="GO" id="GO:0004326">
    <property type="term" value="F:tetrahydrofolylpolyglutamate synthase activity"/>
    <property type="evidence" value="ECO:0007669"/>
    <property type="project" value="InterPro"/>
</dbReference>
<accession>A0A1L0BYJ0</accession>
<evidence type="ECO:0000256" key="4">
    <source>
        <dbReference type="ARBA" id="ARBA00022741"/>
    </source>
</evidence>
<keyword evidence="4 7" id="KW-0547">Nucleotide-binding</keyword>
<evidence type="ECO:0000256" key="7">
    <source>
        <dbReference type="PIRNR" id="PIRNR001563"/>
    </source>
</evidence>
<reference evidence="8 9" key="1">
    <citation type="submission" date="2016-10" db="EMBL/GenBank/DDBJ databases">
        <authorList>
            <person name="de Groot N.N."/>
        </authorList>
    </citation>
    <scope>NUCLEOTIDE SEQUENCE [LARGE SCALE GENOMIC DNA]</scope>
    <source>
        <strain evidence="8 9">PYCC 4715</strain>
    </source>
</reference>
<proteinExistence type="inferred from homology"/>
<dbReference type="GO" id="GO:0005524">
    <property type="term" value="F:ATP binding"/>
    <property type="evidence" value="ECO:0007669"/>
    <property type="project" value="UniProtKB-KW"/>
</dbReference>
<dbReference type="GO" id="GO:0005829">
    <property type="term" value="C:cytosol"/>
    <property type="evidence" value="ECO:0007669"/>
    <property type="project" value="TreeGrafter"/>
</dbReference>
<name>A0A1L0BYJ0_9ASCO</name>
<dbReference type="UniPathway" id="UPA00850"/>
<keyword evidence="7" id="KW-0554">One-carbon metabolism</keyword>
<dbReference type="InterPro" id="IPR018109">
    <property type="entry name" value="Folylpolyglutamate_synth_CS"/>
</dbReference>
<dbReference type="PANTHER" id="PTHR11136:SF0">
    <property type="entry name" value="DIHYDROFOLATE SYNTHETASE-RELATED"/>
    <property type="match status" value="1"/>
</dbReference>
<dbReference type="GO" id="GO:0005739">
    <property type="term" value="C:mitochondrion"/>
    <property type="evidence" value="ECO:0007669"/>
    <property type="project" value="TreeGrafter"/>
</dbReference>
<comment type="catalytic activity">
    <reaction evidence="7">
        <text>7,8-dihydropteroate + L-glutamate + ATP = 7,8-dihydrofolate + ADP + phosphate + H(+)</text>
        <dbReference type="Rhea" id="RHEA:23584"/>
        <dbReference type="ChEBI" id="CHEBI:15378"/>
        <dbReference type="ChEBI" id="CHEBI:17839"/>
        <dbReference type="ChEBI" id="CHEBI:29985"/>
        <dbReference type="ChEBI" id="CHEBI:30616"/>
        <dbReference type="ChEBI" id="CHEBI:43474"/>
        <dbReference type="ChEBI" id="CHEBI:57451"/>
        <dbReference type="ChEBI" id="CHEBI:456216"/>
        <dbReference type="EC" id="6.3.2.12"/>
    </reaction>
</comment>
<sequence>MPIDLGLARISRLLSIIGNPHIRSYKSIHVAGTNGKGSTIAYVSSILNVAQVRHGRFTSPHLLDSNDCISINDEVYPSNKFKEIKSLVSSQNDRLALGCTEFELLTATAFKIFEIEKVELALIEVGLGGRLDATNVLEPSGVDQYGKRSGGVILAGITKIGMDHEQLLGNTIEAIAREKAGIIKQHIISVVDGSNEESVLMTVRARAKEMKSQLLITNPSEDQTIGELIKFSPLKGEYQIQNLAVALSLVRNLKEKFDYPGLTDDKIKEGIRQTVWPGRLQTISDDRTGITALIDGAHNENAAIELGKYLLSLRTQLAKNGFIFVVGLSKGKSIEQLLKHIVNKTSDTLLTASFTRPTDMPWVQCHLEKEIAEAAIPYLKDVRLLNSCSIKDVFDYLLGMRKEGDTREIVFCGSLYLCSDILRYIRHEVPQDRVEQN</sequence>
<protein>
    <recommendedName>
        <fullName evidence="7">Dihydrofolate synthetase</fullName>
        <ecNumber evidence="7">6.3.2.12</ecNumber>
    </recommendedName>
</protein>
<dbReference type="Gene3D" id="3.90.190.20">
    <property type="entry name" value="Mur ligase, C-terminal domain"/>
    <property type="match status" value="1"/>
</dbReference>
<evidence type="ECO:0000256" key="5">
    <source>
        <dbReference type="ARBA" id="ARBA00022840"/>
    </source>
</evidence>
<dbReference type="Gene3D" id="3.40.1190.10">
    <property type="entry name" value="Mur-like, catalytic domain"/>
    <property type="match status" value="1"/>
</dbReference>
<evidence type="ECO:0000313" key="9">
    <source>
        <dbReference type="Proteomes" id="UP000182259"/>
    </source>
</evidence>
<comment type="pathway">
    <text evidence="7">Cofactor biosynthesis; tetrahydrofolylpolyglutamate biosynthesis.</text>
</comment>
<dbReference type="GO" id="GO:0046872">
    <property type="term" value="F:metal ion binding"/>
    <property type="evidence" value="ECO:0007669"/>
    <property type="project" value="UniProtKB-KW"/>
</dbReference>
<evidence type="ECO:0000256" key="1">
    <source>
        <dbReference type="ARBA" id="ARBA00008276"/>
    </source>
</evidence>
<dbReference type="PROSITE" id="PS01012">
    <property type="entry name" value="FOLYLPOLYGLU_SYNT_2"/>
    <property type="match status" value="1"/>
</dbReference>
<evidence type="ECO:0000313" key="8">
    <source>
        <dbReference type="EMBL" id="SGZ55466.1"/>
    </source>
</evidence>
<keyword evidence="2 7" id="KW-0436">Ligase</keyword>
<dbReference type="SUPFAM" id="SSF53623">
    <property type="entry name" value="MurD-like peptide ligases, catalytic domain"/>
    <property type="match status" value="1"/>
</dbReference>
<gene>
    <name evidence="8" type="ORF">SAMEA4029009_CIC11G00000004695</name>
</gene>
<dbReference type="AlphaFoldDB" id="A0A1L0BYJ0"/>
<dbReference type="SUPFAM" id="SSF53244">
    <property type="entry name" value="MurD-like peptide ligases, peptide-binding domain"/>
    <property type="match status" value="1"/>
</dbReference>
<dbReference type="InterPro" id="IPR001645">
    <property type="entry name" value="Folylpolyglutamate_synth"/>
</dbReference>
<dbReference type="EC" id="6.3.2.12" evidence="7"/>
<evidence type="ECO:0000256" key="3">
    <source>
        <dbReference type="ARBA" id="ARBA00022723"/>
    </source>
</evidence>
<keyword evidence="6" id="KW-0460">Magnesium</keyword>
<evidence type="ECO:0000256" key="6">
    <source>
        <dbReference type="ARBA" id="ARBA00022842"/>
    </source>
</evidence>
<dbReference type="EMBL" id="LT635767">
    <property type="protein sequence ID" value="SGZ55466.1"/>
    <property type="molecule type" value="Genomic_DNA"/>
</dbReference>
<dbReference type="InterPro" id="IPR036565">
    <property type="entry name" value="Mur-like_cat_sf"/>
</dbReference>
<keyword evidence="3" id="KW-0479">Metal-binding</keyword>
<organism evidence="8 9">
    <name type="scientific">Sungouiella intermedia</name>
    <dbReference type="NCBI Taxonomy" id="45354"/>
    <lineage>
        <taxon>Eukaryota</taxon>
        <taxon>Fungi</taxon>
        <taxon>Dikarya</taxon>
        <taxon>Ascomycota</taxon>
        <taxon>Saccharomycotina</taxon>
        <taxon>Pichiomycetes</taxon>
        <taxon>Metschnikowiaceae</taxon>
        <taxon>Sungouiella</taxon>
    </lineage>
</organism>
<dbReference type="NCBIfam" id="TIGR01499">
    <property type="entry name" value="folC"/>
    <property type="match status" value="1"/>
</dbReference>
<dbReference type="InterPro" id="IPR036615">
    <property type="entry name" value="Mur_ligase_C_dom_sf"/>
</dbReference>
<evidence type="ECO:0000256" key="2">
    <source>
        <dbReference type="ARBA" id="ARBA00022598"/>
    </source>
</evidence>
<dbReference type="PIRSF" id="PIRSF001563">
    <property type="entry name" value="Folylpolyglu_synth"/>
    <property type="match status" value="1"/>
</dbReference>
<dbReference type="PROSITE" id="PS01011">
    <property type="entry name" value="FOLYLPOLYGLU_SYNT_1"/>
    <property type="match status" value="1"/>
</dbReference>